<evidence type="ECO:0000313" key="2">
    <source>
        <dbReference type="EMBL" id="KAB5594972.1"/>
    </source>
</evidence>
<protein>
    <submittedName>
        <fullName evidence="2">Uncharacterized protein</fullName>
    </submittedName>
</protein>
<reference evidence="2 3" key="1">
    <citation type="journal article" date="2019" name="Fungal Biol. Biotechnol.">
        <title>Draft genome sequence of fastidious pathogen Ceratobasidium theobromae, which causes vascular-streak dieback in Theobroma cacao.</title>
        <authorList>
            <person name="Ali S.S."/>
            <person name="Asman A."/>
            <person name="Shao J."/>
            <person name="Firmansyah A.P."/>
            <person name="Susilo A.W."/>
            <person name="Rosmana A."/>
            <person name="McMahon P."/>
            <person name="Junaid M."/>
            <person name="Guest D."/>
            <person name="Kheng T.Y."/>
            <person name="Meinhardt L.W."/>
            <person name="Bailey B.A."/>
        </authorList>
    </citation>
    <scope>NUCLEOTIDE SEQUENCE [LARGE SCALE GENOMIC DNA]</scope>
    <source>
        <strain evidence="2 3">CT2</strain>
    </source>
</reference>
<dbReference type="EMBL" id="SSOP01000014">
    <property type="protein sequence ID" value="KAB5594972.1"/>
    <property type="molecule type" value="Genomic_DNA"/>
</dbReference>
<gene>
    <name evidence="2" type="ORF">CTheo_1605</name>
</gene>
<accession>A0A5N5QT91</accession>
<proteinExistence type="predicted"/>
<name>A0A5N5QT91_9AGAM</name>
<sequence length="391" mass="42941">MPTIQFNHDIRTCSTSSSILVNLRLGHTIDINGPSQPPIELRDPSPAWLRAVELGDELQIELKCFIEGIQVPLERACTFPFVSNMLAKLQEVSYGVKHFYPMEECGSGSEQVLRSRPARHSLRFGSPRGSSTAAPLTKLSDFYAVLENPPLPLKLCFNDLSIRMLAHLTGCYPSLFGEHAVTMRKNENYLTSILTSLSSIFDRSSNSNLRRQVESCQLRLFDSVRSQLRNQQGDLDPKCLLSEDTIGEIMDTIVAAGLRTEGMARSINQEMCSAWLKLQPSGNEENVAVPGGDAEGLLEIHEDLPKAFSEVDMTNDDVCGDPIIDTDSNEGFSGPLGHRSPSPAQSIVDVDSPPESPYWSSASNSSFTLDHNPVEADGRCLRWALGGDEAS</sequence>
<dbReference type="Proteomes" id="UP000383932">
    <property type="component" value="Unassembled WGS sequence"/>
</dbReference>
<organism evidence="2 3">
    <name type="scientific">Ceratobasidium theobromae</name>
    <dbReference type="NCBI Taxonomy" id="1582974"/>
    <lineage>
        <taxon>Eukaryota</taxon>
        <taxon>Fungi</taxon>
        <taxon>Dikarya</taxon>
        <taxon>Basidiomycota</taxon>
        <taxon>Agaricomycotina</taxon>
        <taxon>Agaricomycetes</taxon>
        <taxon>Cantharellales</taxon>
        <taxon>Ceratobasidiaceae</taxon>
        <taxon>Ceratobasidium</taxon>
    </lineage>
</organism>
<feature type="compositionally biased region" description="Polar residues" evidence="1">
    <location>
        <begin position="358"/>
        <end position="369"/>
    </location>
</feature>
<comment type="caution">
    <text evidence="2">The sequence shown here is derived from an EMBL/GenBank/DDBJ whole genome shotgun (WGS) entry which is preliminary data.</text>
</comment>
<keyword evidence="3" id="KW-1185">Reference proteome</keyword>
<evidence type="ECO:0000256" key="1">
    <source>
        <dbReference type="SAM" id="MobiDB-lite"/>
    </source>
</evidence>
<evidence type="ECO:0000313" key="3">
    <source>
        <dbReference type="Proteomes" id="UP000383932"/>
    </source>
</evidence>
<dbReference type="OrthoDB" id="3221051at2759"/>
<feature type="region of interest" description="Disordered" evidence="1">
    <location>
        <begin position="324"/>
        <end position="371"/>
    </location>
</feature>
<dbReference type="AlphaFoldDB" id="A0A5N5QT91"/>